<evidence type="ECO:0000256" key="1">
    <source>
        <dbReference type="SAM" id="SignalP"/>
    </source>
</evidence>
<dbReference type="OrthoDB" id="9779184at2"/>
<evidence type="ECO:0000313" key="4">
    <source>
        <dbReference type="Proteomes" id="UP000070058"/>
    </source>
</evidence>
<dbReference type="STRING" id="1548207.AXK11_00320"/>
<dbReference type="RefSeq" id="WP_068628592.1">
    <property type="nucleotide sequence ID" value="NZ_LSZQ01000012.1"/>
</dbReference>
<keyword evidence="1" id="KW-0732">Signal</keyword>
<feature type="domain" description="Xylose isomerase-like TIM barrel" evidence="2">
    <location>
        <begin position="54"/>
        <end position="281"/>
    </location>
</feature>
<dbReference type="PANTHER" id="PTHR12110">
    <property type="entry name" value="HYDROXYPYRUVATE ISOMERASE"/>
    <property type="match status" value="1"/>
</dbReference>
<dbReference type="EMBL" id="LSZQ01000012">
    <property type="protein sequence ID" value="KXU37710.1"/>
    <property type="molecule type" value="Genomic_DNA"/>
</dbReference>
<dbReference type="Gene3D" id="3.20.20.150">
    <property type="entry name" value="Divalent-metal-dependent TIM barrel enzymes"/>
    <property type="match status" value="1"/>
</dbReference>
<dbReference type="Proteomes" id="UP000070058">
    <property type="component" value="Unassembled WGS sequence"/>
</dbReference>
<accession>A0A139STB8</accession>
<dbReference type="GO" id="GO:0016853">
    <property type="term" value="F:isomerase activity"/>
    <property type="evidence" value="ECO:0007669"/>
    <property type="project" value="UniProtKB-KW"/>
</dbReference>
<dbReference type="InterPro" id="IPR050312">
    <property type="entry name" value="IolE/XylAMocC-like"/>
</dbReference>
<evidence type="ECO:0000259" key="2">
    <source>
        <dbReference type="Pfam" id="PF01261"/>
    </source>
</evidence>
<evidence type="ECO:0000313" key="3">
    <source>
        <dbReference type="EMBL" id="KXU37710.1"/>
    </source>
</evidence>
<feature type="chain" id="PRO_5007489650" evidence="1">
    <location>
        <begin position="20"/>
        <end position="290"/>
    </location>
</feature>
<proteinExistence type="predicted"/>
<comment type="caution">
    <text evidence="3">The sequence shown here is derived from an EMBL/GenBank/DDBJ whole genome shotgun (WGS) entry which is preliminary data.</text>
</comment>
<dbReference type="PANTHER" id="PTHR12110:SF41">
    <property type="entry name" value="INOSOSE DEHYDRATASE"/>
    <property type="match status" value="1"/>
</dbReference>
<dbReference type="SUPFAM" id="SSF51658">
    <property type="entry name" value="Xylose isomerase-like"/>
    <property type="match status" value="1"/>
</dbReference>
<reference evidence="4" key="1">
    <citation type="submission" date="2016-02" db="EMBL/GenBank/DDBJ databases">
        <authorList>
            <person name="Sanders J.G."/>
            <person name="Lin J.Y."/>
            <person name="Wertz J.T."/>
            <person name="Russell J.A."/>
            <person name="Moreau C.S."/>
            <person name="Powell S."/>
        </authorList>
    </citation>
    <scope>NUCLEOTIDE SEQUENCE [LARGE SCALE GENOMIC DNA]</scope>
    <source>
        <strain evidence="4">CAG34</strain>
    </source>
</reference>
<name>A0A139STB8_9BACT</name>
<gene>
    <name evidence="3" type="ORF">AXK11_00320</name>
</gene>
<dbReference type="InterPro" id="IPR036237">
    <property type="entry name" value="Xyl_isomerase-like_sf"/>
</dbReference>
<feature type="signal peptide" evidence="1">
    <location>
        <begin position="1"/>
        <end position="19"/>
    </location>
</feature>
<keyword evidence="4" id="KW-1185">Reference proteome</keyword>
<keyword evidence="3" id="KW-0413">Isomerase</keyword>
<protein>
    <submittedName>
        <fullName evidence="3">Xylose isomerase</fullName>
    </submittedName>
</protein>
<dbReference type="AlphaFoldDB" id="A0A139STB8"/>
<organism evidence="3 4">
    <name type="scientific">Cephaloticoccus primus</name>
    <dbReference type="NCBI Taxonomy" id="1548207"/>
    <lineage>
        <taxon>Bacteria</taxon>
        <taxon>Pseudomonadati</taxon>
        <taxon>Verrucomicrobiota</taxon>
        <taxon>Opitutia</taxon>
        <taxon>Opitutales</taxon>
        <taxon>Opitutaceae</taxon>
        <taxon>Cephaloticoccus</taxon>
    </lineage>
</organism>
<sequence>MKIQRLPLAAALSALLLCAALPTAMTREAKAQKESPIAVQMYTLRSMPTLEAQLAAVKAAGITAIEIFGNQGVSAHELKALVEKYGLKIVSAHVELSDLRENFGAQVAFNKTLGNHMLVVPALILSQMPNKDPAGWAEAGHYLGEMARRLEAEGLSLAYHNHSYELVDFDGKTGLEIMFAAAGPSLQAELDMSWVARAGYDPVEMLERFSGRVFAIHAKDRAPVGRADNHLGLATVGEGVLDWAAILPAAAQAGAQWYIIEHDLPRDPAAAVKAGAAYLRAQLSSTSLTK</sequence>
<dbReference type="Pfam" id="PF01261">
    <property type="entry name" value="AP_endonuc_2"/>
    <property type="match status" value="1"/>
</dbReference>
<dbReference type="InterPro" id="IPR013022">
    <property type="entry name" value="Xyl_isomerase-like_TIM-brl"/>
</dbReference>